<dbReference type="KEGG" id="ccac:CcaHIS019_0502320"/>
<keyword evidence="7" id="KW-0333">Golgi apparatus</keyword>
<dbReference type="GeneID" id="85496474"/>
<evidence type="ECO:0000256" key="5">
    <source>
        <dbReference type="ARBA" id="ARBA00022968"/>
    </source>
</evidence>
<evidence type="ECO:0000256" key="4">
    <source>
        <dbReference type="ARBA" id="ARBA00022692"/>
    </source>
</evidence>
<gene>
    <name evidence="10" type="ORF">CcaverHIS019_0502320</name>
</gene>
<dbReference type="Proteomes" id="UP001233271">
    <property type="component" value="Chromosome 5"/>
</dbReference>
<proteinExistence type="inferred from homology"/>
<keyword evidence="5" id="KW-0735">Signal-anchor</keyword>
<evidence type="ECO:0000313" key="10">
    <source>
        <dbReference type="EMBL" id="BEI92604.1"/>
    </source>
</evidence>
<dbReference type="InterPro" id="IPR029044">
    <property type="entry name" value="Nucleotide-diphossugar_trans"/>
</dbReference>
<dbReference type="AlphaFoldDB" id="A0AA48L5Z1"/>
<comment type="subcellular location">
    <subcellularLocation>
        <location evidence="1">Golgi apparatus membrane</location>
        <topology evidence="1">Single-pass type II membrane protein</topology>
    </subcellularLocation>
</comment>
<accession>A0AA48L5Z1</accession>
<dbReference type="InterPro" id="IPR022751">
    <property type="entry name" value="Alpha_mannosyltransferase"/>
</dbReference>
<comment type="similarity">
    <text evidence="2">Belongs to the MNN1/MNT family.</text>
</comment>
<name>A0AA48L5Z1_9TREE</name>
<dbReference type="SUPFAM" id="SSF53448">
    <property type="entry name" value="Nucleotide-diphospho-sugar transferases"/>
    <property type="match status" value="1"/>
</dbReference>
<organism evidence="10 11">
    <name type="scientific">Cutaneotrichosporon cavernicola</name>
    <dbReference type="NCBI Taxonomy" id="279322"/>
    <lineage>
        <taxon>Eukaryota</taxon>
        <taxon>Fungi</taxon>
        <taxon>Dikarya</taxon>
        <taxon>Basidiomycota</taxon>
        <taxon>Agaricomycotina</taxon>
        <taxon>Tremellomycetes</taxon>
        <taxon>Trichosporonales</taxon>
        <taxon>Trichosporonaceae</taxon>
        <taxon>Cutaneotrichosporon</taxon>
    </lineage>
</organism>
<dbReference type="PANTHER" id="PTHR31646:SF1">
    <property type="entry name" value="ALPHA-1,2-MANNOSYLTRANSFERASE MNN2"/>
    <property type="match status" value="1"/>
</dbReference>
<evidence type="ECO:0000256" key="9">
    <source>
        <dbReference type="SAM" id="Phobius"/>
    </source>
</evidence>
<dbReference type="PANTHER" id="PTHR31646">
    <property type="entry name" value="ALPHA-1,2-MANNOSYLTRANSFERASE MNN2"/>
    <property type="match status" value="1"/>
</dbReference>
<keyword evidence="3" id="KW-0808">Transferase</keyword>
<dbReference type="GO" id="GO:0000026">
    <property type="term" value="F:alpha-1,2-mannosyltransferase activity"/>
    <property type="evidence" value="ECO:0007669"/>
    <property type="project" value="TreeGrafter"/>
</dbReference>
<dbReference type="GO" id="GO:0046354">
    <property type="term" value="P:mannan biosynthetic process"/>
    <property type="evidence" value="ECO:0007669"/>
    <property type="project" value="TreeGrafter"/>
</dbReference>
<protein>
    <recommendedName>
        <fullName evidence="12">Nucleotide-diphospho-sugar transferase</fullName>
    </recommendedName>
</protein>
<keyword evidence="4 9" id="KW-0812">Transmembrane</keyword>
<dbReference type="GO" id="GO:0000139">
    <property type="term" value="C:Golgi membrane"/>
    <property type="evidence" value="ECO:0007669"/>
    <property type="project" value="UniProtKB-SubCell"/>
</dbReference>
<dbReference type="EMBL" id="AP028216">
    <property type="protein sequence ID" value="BEI92604.1"/>
    <property type="molecule type" value="Genomic_DNA"/>
</dbReference>
<dbReference type="Pfam" id="PF11051">
    <property type="entry name" value="Mannosyl_trans3"/>
    <property type="match status" value="2"/>
</dbReference>
<evidence type="ECO:0000256" key="1">
    <source>
        <dbReference type="ARBA" id="ARBA00004323"/>
    </source>
</evidence>
<keyword evidence="6 9" id="KW-1133">Transmembrane helix</keyword>
<evidence type="ECO:0008006" key="12">
    <source>
        <dbReference type="Google" id="ProtNLM"/>
    </source>
</evidence>
<evidence type="ECO:0000313" key="11">
    <source>
        <dbReference type="Proteomes" id="UP001233271"/>
    </source>
</evidence>
<reference evidence="10" key="1">
    <citation type="journal article" date="2023" name="BMC Genomics">
        <title>Chromosome-level genome assemblies of Cutaneotrichosporon spp. (Trichosporonales, Basidiomycota) reveal imbalanced evolution between nucleotide sequences and chromosome synteny.</title>
        <authorList>
            <person name="Kobayashi Y."/>
            <person name="Kayamori A."/>
            <person name="Aoki K."/>
            <person name="Shiwa Y."/>
            <person name="Matsutani M."/>
            <person name="Fujita N."/>
            <person name="Sugita T."/>
            <person name="Iwasaki W."/>
            <person name="Tanaka N."/>
            <person name="Takashima M."/>
        </authorList>
    </citation>
    <scope>NUCLEOTIDE SEQUENCE</scope>
    <source>
        <strain evidence="10">HIS019</strain>
    </source>
</reference>
<dbReference type="RefSeq" id="XP_060457869.1">
    <property type="nucleotide sequence ID" value="XM_060601369.1"/>
</dbReference>
<keyword evidence="8 9" id="KW-0472">Membrane</keyword>
<evidence type="ECO:0000256" key="3">
    <source>
        <dbReference type="ARBA" id="ARBA00022679"/>
    </source>
</evidence>
<keyword evidence="11" id="KW-1185">Reference proteome</keyword>
<evidence type="ECO:0000256" key="7">
    <source>
        <dbReference type="ARBA" id="ARBA00023034"/>
    </source>
</evidence>
<feature type="transmembrane region" description="Helical" evidence="9">
    <location>
        <begin position="27"/>
        <end position="45"/>
    </location>
</feature>
<evidence type="ECO:0000256" key="2">
    <source>
        <dbReference type="ARBA" id="ARBA00009105"/>
    </source>
</evidence>
<evidence type="ECO:0000256" key="8">
    <source>
        <dbReference type="ARBA" id="ARBA00023136"/>
    </source>
</evidence>
<sequence length="538" mass="60783">MSTAYATVNSGRAGGVAGGMRLRSRPLQLAILVGIAFLIGLPLMAGSDRRDKVREYIAKTALGGSSLVHPSMATHIAPPSGGIPDSDGVPLTLEARLIDLMHRPALDQYEAELPNRYSCPMFTYARNTYFFHEGKDDYWHSITKDDVRRYRQKMVDYFRELDRKNVPLVWDPSMEKGTPRNQRRGIIYTGSGMGKDLARMSVSLHFLRNIVKSKLPVEIYHYPGEFDNSTAREELTNKYDVDIREVSVRKTDGKTWLIKNTAFIESKFTQFVYMDSDNYPLADPEELFESVEFKQSGSTFWADLNKDHPDNAIWRVLGRTCSDEQWPAESGQVIFDKSANNGLNLAVLHLSSHMMDNNDIYGHLSYGDKDTYRYAFYALGLPYQQAPRLFASVGGYQRQDATSSPDYFCGHSMIQWGLTPPSEKHNPEYHPKPAFLHTILLKHRYGLQPDKLFSHTKRPRRDFILDPRLVRTLYEFTGDCFAITLKGPDGMPGEPNSVLDGQGTIIETTEDVLSRNPGVWNELAEVAAFLAGLNIPGT</sequence>
<evidence type="ECO:0000256" key="6">
    <source>
        <dbReference type="ARBA" id="ARBA00022989"/>
    </source>
</evidence>